<dbReference type="KEGG" id="mpp:MICPUCDRAFT_68997"/>
<dbReference type="OMA" id="FTPYANS"/>
<keyword evidence="4" id="KW-1185">Reference proteome</keyword>
<keyword evidence="2" id="KW-0812">Transmembrane</keyword>
<sequence>MHGFSKKQSRNRTERVLCWRSRRTSTRSVRVQLLYGFQSEARVPRPCFRRARKDSRPSHLRRGNLTRTKRSRSATRPSVPAHTPPSPPRTHAASRVSSRSPLITMSDSIDAMRKAQEDRFFKLEQEKYLLAYVKKLKASGRYDEIQVPTRAHSASALPQVLAHSVRLTALAEEQKHTRVVDRSFMTRQVLRGVTTGAPYLVDSLTMGSRVSLGKGKWSAGTVNSGVENTTIFSVHKAADLMSEAPKYLDGVESRAARHMVDTSFVEVAGKRIKLMPDPTPGRAMAWGGTLALWGTAAIVVGSCKVLGINSMVDLRRVMGETLTPLGSAIKSSVMPIKSFFNPDATSECSGLSTADSSFSKGIKKIFA</sequence>
<dbReference type="AlphaFoldDB" id="C1MX52"/>
<reference evidence="3 4" key="1">
    <citation type="journal article" date="2009" name="Science">
        <title>Green evolution and dynamic adaptations revealed by genomes of the marine picoeukaryotes Micromonas.</title>
        <authorList>
            <person name="Worden A.Z."/>
            <person name="Lee J.H."/>
            <person name="Mock T."/>
            <person name="Rouze P."/>
            <person name="Simmons M.P."/>
            <person name="Aerts A.L."/>
            <person name="Allen A.E."/>
            <person name="Cuvelier M.L."/>
            <person name="Derelle E."/>
            <person name="Everett M.V."/>
            <person name="Foulon E."/>
            <person name="Grimwood J."/>
            <person name="Gundlach H."/>
            <person name="Henrissat B."/>
            <person name="Napoli C."/>
            <person name="McDonald S.M."/>
            <person name="Parker M.S."/>
            <person name="Rombauts S."/>
            <person name="Salamov A."/>
            <person name="Von Dassow P."/>
            <person name="Badger J.H."/>
            <person name="Coutinho P.M."/>
            <person name="Demir E."/>
            <person name="Dubchak I."/>
            <person name="Gentemann C."/>
            <person name="Eikrem W."/>
            <person name="Gready J.E."/>
            <person name="John U."/>
            <person name="Lanier W."/>
            <person name="Lindquist E.A."/>
            <person name="Lucas S."/>
            <person name="Mayer K.F."/>
            <person name="Moreau H."/>
            <person name="Not F."/>
            <person name="Otillar R."/>
            <person name="Panaud O."/>
            <person name="Pangilinan J."/>
            <person name="Paulsen I."/>
            <person name="Piegu B."/>
            <person name="Poliakov A."/>
            <person name="Robbens S."/>
            <person name="Schmutz J."/>
            <person name="Toulza E."/>
            <person name="Wyss T."/>
            <person name="Zelensky A."/>
            <person name="Zhou K."/>
            <person name="Armbrust E.V."/>
            <person name="Bhattacharya D."/>
            <person name="Goodenough U.W."/>
            <person name="Van de Peer Y."/>
            <person name="Grigoriev I.V."/>
        </authorList>
    </citation>
    <scope>NUCLEOTIDE SEQUENCE [LARGE SCALE GENOMIC DNA]</scope>
    <source>
        <strain evidence="3 4">CCMP1545</strain>
    </source>
</reference>
<protein>
    <submittedName>
        <fullName evidence="3">Predicted protein</fullName>
    </submittedName>
</protein>
<keyword evidence="2" id="KW-0472">Membrane</keyword>
<dbReference type="OrthoDB" id="496090at2759"/>
<dbReference type="GeneID" id="9685775"/>
<accession>C1MX52</accession>
<dbReference type="eggNOG" id="ENOG502SZRZ">
    <property type="taxonomic scope" value="Eukaryota"/>
</dbReference>
<evidence type="ECO:0000313" key="3">
    <source>
        <dbReference type="EMBL" id="EEH55400.1"/>
    </source>
</evidence>
<name>C1MX52_MICPC</name>
<feature type="compositionally biased region" description="Basic residues" evidence="1">
    <location>
        <begin position="48"/>
        <end position="73"/>
    </location>
</feature>
<evidence type="ECO:0000256" key="2">
    <source>
        <dbReference type="SAM" id="Phobius"/>
    </source>
</evidence>
<dbReference type="Proteomes" id="UP000001876">
    <property type="component" value="Unassembled WGS sequence"/>
</dbReference>
<gene>
    <name evidence="3" type="ORF">MICPUCDRAFT_68997</name>
</gene>
<feature type="region of interest" description="Disordered" evidence="1">
    <location>
        <begin position="48"/>
        <end position="102"/>
    </location>
</feature>
<keyword evidence="2" id="KW-1133">Transmembrane helix</keyword>
<evidence type="ECO:0000313" key="4">
    <source>
        <dbReference type="Proteomes" id="UP000001876"/>
    </source>
</evidence>
<proteinExistence type="predicted"/>
<organism evidence="4">
    <name type="scientific">Micromonas pusilla (strain CCMP1545)</name>
    <name type="common">Picoplanktonic green alga</name>
    <dbReference type="NCBI Taxonomy" id="564608"/>
    <lineage>
        <taxon>Eukaryota</taxon>
        <taxon>Viridiplantae</taxon>
        <taxon>Chlorophyta</taxon>
        <taxon>Mamiellophyceae</taxon>
        <taxon>Mamiellales</taxon>
        <taxon>Mamiellaceae</taxon>
        <taxon>Micromonas</taxon>
    </lineage>
</organism>
<dbReference type="RefSeq" id="XP_003060631.1">
    <property type="nucleotide sequence ID" value="XM_003060585.1"/>
</dbReference>
<dbReference type="EMBL" id="GG663742">
    <property type="protein sequence ID" value="EEH55400.1"/>
    <property type="molecule type" value="Genomic_DNA"/>
</dbReference>
<evidence type="ECO:0000256" key="1">
    <source>
        <dbReference type="SAM" id="MobiDB-lite"/>
    </source>
</evidence>
<feature type="transmembrane region" description="Helical" evidence="2">
    <location>
        <begin position="283"/>
        <end position="306"/>
    </location>
</feature>